<dbReference type="Pfam" id="PF03995">
    <property type="entry name" value="Inhibitor_I36"/>
    <property type="match status" value="1"/>
</dbReference>
<keyword evidence="1" id="KW-0732">Signal</keyword>
<gene>
    <name evidence="2" type="ORF">SAMN05216252_12095</name>
</gene>
<evidence type="ECO:0000313" key="2">
    <source>
        <dbReference type="EMBL" id="SNT31324.1"/>
    </source>
</evidence>
<keyword evidence="3" id="KW-1185">Reference proteome</keyword>
<organism evidence="2 3">
    <name type="scientific">Actinacidiphila glaucinigra</name>
    <dbReference type="NCBI Taxonomy" id="235986"/>
    <lineage>
        <taxon>Bacteria</taxon>
        <taxon>Bacillati</taxon>
        <taxon>Actinomycetota</taxon>
        <taxon>Actinomycetes</taxon>
        <taxon>Kitasatosporales</taxon>
        <taxon>Streptomycetaceae</taxon>
        <taxon>Actinacidiphila</taxon>
    </lineage>
</organism>
<dbReference type="AlphaFoldDB" id="A0A239LNW9"/>
<feature type="chain" id="PRO_5013348774" evidence="1">
    <location>
        <begin position="25"/>
        <end position="142"/>
    </location>
</feature>
<dbReference type="Gene3D" id="2.60.20.10">
    <property type="entry name" value="Crystallins"/>
    <property type="match status" value="1"/>
</dbReference>
<dbReference type="EMBL" id="FZOF01000020">
    <property type="protein sequence ID" value="SNT31324.1"/>
    <property type="molecule type" value="Genomic_DNA"/>
</dbReference>
<proteinExistence type="predicted"/>
<name>A0A239LNW9_9ACTN</name>
<sequence>MGVLAAAFAVAATGATLSATPASAADNCRAGYLCLYSQTNFPAGVGAGFIVGNGVSNSDLRYAHYPENNDAVNDTVSSVINNTGHTIRLYESTGYQGRYINVPPLGRVADLRQRALTVYHNNGSIFANPGEFNDVTSSFKAL</sequence>
<evidence type="ECO:0000313" key="3">
    <source>
        <dbReference type="Proteomes" id="UP000198280"/>
    </source>
</evidence>
<evidence type="ECO:0000256" key="1">
    <source>
        <dbReference type="SAM" id="SignalP"/>
    </source>
</evidence>
<reference evidence="2 3" key="1">
    <citation type="submission" date="2017-06" db="EMBL/GenBank/DDBJ databases">
        <authorList>
            <person name="Kim H.J."/>
            <person name="Triplett B.A."/>
        </authorList>
    </citation>
    <scope>NUCLEOTIDE SEQUENCE [LARGE SCALE GENOMIC DNA]</scope>
    <source>
        <strain evidence="2 3">CGMCC 4.1858</strain>
    </source>
</reference>
<dbReference type="Proteomes" id="UP000198280">
    <property type="component" value="Unassembled WGS sequence"/>
</dbReference>
<dbReference type="RefSeq" id="WP_089227080.1">
    <property type="nucleotide sequence ID" value="NZ_FZOF01000020.1"/>
</dbReference>
<feature type="signal peptide" evidence="1">
    <location>
        <begin position="1"/>
        <end position="24"/>
    </location>
</feature>
<accession>A0A239LNW9</accession>
<protein>
    <submittedName>
        <fullName evidence="2">Peptidase inhibitor family I36</fullName>
    </submittedName>
</protein>